<dbReference type="EMBL" id="CP007139">
    <property type="protein sequence ID" value="AIE87060.1"/>
    <property type="molecule type" value="Genomic_DNA"/>
</dbReference>
<accession>A0A068NWE6</accession>
<dbReference type="KEGG" id="fgi:OP10G_3692"/>
<dbReference type="SUPFAM" id="SSF53649">
    <property type="entry name" value="Alkaline phosphatase-like"/>
    <property type="match status" value="1"/>
</dbReference>
<dbReference type="Gene3D" id="3.40.720.10">
    <property type="entry name" value="Alkaline Phosphatase, subunit A"/>
    <property type="match status" value="1"/>
</dbReference>
<gene>
    <name evidence="1" type="ORF">OP10G_3692</name>
</gene>
<keyword evidence="2" id="KW-1185">Reference proteome</keyword>
<evidence type="ECO:0000313" key="2">
    <source>
        <dbReference type="Proteomes" id="UP000027982"/>
    </source>
</evidence>
<dbReference type="GO" id="GO:0016787">
    <property type="term" value="F:hydrolase activity"/>
    <property type="evidence" value="ECO:0007669"/>
    <property type="project" value="UniProtKB-ARBA"/>
</dbReference>
<dbReference type="HOGENOM" id="CLU_078712_0_0_0"/>
<dbReference type="Pfam" id="PF01663">
    <property type="entry name" value="Phosphodiest"/>
    <property type="match status" value="1"/>
</dbReference>
<proteinExistence type="predicted"/>
<dbReference type="PANTHER" id="PTHR10151">
    <property type="entry name" value="ECTONUCLEOTIDE PYROPHOSPHATASE/PHOSPHODIESTERASE"/>
    <property type="match status" value="1"/>
</dbReference>
<protein>
    <submittedName>
        <fullName evidence="1">Type I phosphodiesterase/nucleotide pyrophosphatase</fullName>
    </submittedName>
</protein>
<dbReference type="InterPro" id="IPR017850">
    <property type="entry name" value="Alkaline_phosphatase_core_sf"/>
</dbReference>
<dbReference type="STRING" id="661478.OP10G_3692"/>
<name>A0A068NWE6_FIMGI</name>
<reference evidence="1 2" key="1">
    <citation type="journal article" date="2014" name="PLoS ONE">
        <title>The first complete genome sequence of the class fimbriimonadia in the phylum armatimonadetes.</title>
        <authorList>
            <person name="Hu Z.Y."/>
            <person name="Wang Y.Z."/>
            <person name="Im W.T."/>
            <person name="Wang S.Y."/>
            <person name="Zhao G.P."/>
            <person name="Zheng H.J."/>
            <person name="Quan Z.X."/>
        </authorList>
    </citation>
    <scope>NUCLEOTIDE SEQUENCE [LARGE SCALE GENOMIC DNA]</scope>
    <source>
        <strain evidence="1">Gsoil 348</strain>
    </source>
</reference>
<dbReference type="AlphaFoldDB" id="A0A068NWE6"/>
<sequence length="261" mass="28653">MLLVSIDGMRPDALRSANTPYLDRLVANGTVCWNARTVMPSVTLPCHTSMLRGVDVPRHGITSNRFSPLARPVPSVIDVAKTHGRRTGFFFNWGELRDLAEPGSFDVSYFVQDAHRMEGDTRVAKAAAAHQREEPFDFLFVYLGHVDERGHAEGWMSPGYIEAIEHADACVGMVLAALDEGDRSWVALIQSDHGGHERSHGTEMDEDMTIPWILSGHGVKAGNTLDGGVRIYDTCPTLAHLLGLPAAREWDGRIVGEALDL</sequence>
<dbReference type="InterPro" id="IPR002591">
    <property type="entry name" value="Phosphodiest/P_Trfase"/>
</dbReference>
<evidence type="ECO:0000313" key="1">
    <source>
        <dbReference type="EMBL" id="AIE87060.1"/>
    </source>
</evidence>
<dbReference type="Proteomes" id="UP000027982">
    <property type="component" value="Chromosome"/>
</dbReference>
<dbReference type="eggNOG" id="COG1524">
    <property type="taxonomic scope" value="Bacteria"/>
</dbReference>
<dbReference type="PANTHER" id="PTHR10151:SF120">
    <property type="entry name" value="BIS(5'-ADENOSYL)-TRIPHOSPHATASE"/>
    <property type="match status" value="1"/>
</dbReference>
<organism evidence="1 2">
    <name type="scientific">Fimbriimonas ginsengisoli Gsoil 348</name>
    <dbReference type="NCBI Taxonomy" id="661478"/>
    <lineage>
        <taxon>Bacteria</taxon>
        <taxon>Bacillati</taxon>
        <taxon>Armatimonadota</taxon>
        <taxon>Fimbriimonadia</taxon>
        <taxon>Fimbriimonadales</taxon>
        <taxon>Fimbriimonadaceae</taxon>
        <taxon>Fimbriimonas</taxon>
    </lineage>
</organism>